<dbReference type="InterPro" id="IPR021309">
    <property type="entry name" value="YgaP-like_TM"/>
</dbReference>
<evidence type="ECO:0000313" key="5">
    <source>
        <dbReference type="Proteomes" id="UP000264179"/>
    </source>
</evidence>
<keyword evidence="1" id="KW-0812">Transmembrane</keyword>
<name>A0A358HNS6_9PROT</name>
<dbReference type="RefSeq" id="WP_276651265.1">
    <property type="nucleotide sequence ID" value="NZ_DOOG01000028.1"/>
</dbReference>
<reference evidence="5 6" key="1">
    <citation type="journal article" date="2018" name="Nat. Biotechnol.">
        <title>A standardized bacterial taxonomy based on genome phylogeny substantially revises the tree of life.</title>
        <authorList>
            <person name="Parks D.H."/>
            <person name="Chuvochina M."/>
            <person name="Waite D.W."/>
            <person name="Rinke C."/>
            <person name="Skarshewski A."/>
            <person name="Chaumeil P.A."/>
            <person name="Hugenholtz P."/>
        </authorList>
    </citation>
    <scope>NUCLEOTIDE SEQUENCE [LARGE SCALE GENOMIC DNA]</scope>
    <source>
        <strain evidence="3">UBA8707</strain>
        <strain evidence="4">UBA9881</strain>
    </source>
</reference>
<evidence type="ECO:0000256" key="1">
    <source>
        <dbReference type="SAM" id="Phobius"/>
    </source>
</evidence>
<dbReference type="EMBL" id="DPOP01000051">
    <property type="protein sequence ID" value="HCW66643.1"/>
    <property type="molecule type" value="Genomic_DNA"/>
</dbReference>
<evidence type="ECO:0000313" key="3">
    <source>
        <dbReference type="EMBL" id="HBU96835.1"/>
    </source>
</evidence>
<dbReference type="EMBL" id="DOOG01000028">
    <property type="protein sequence ID" value="HBU96835.1"/>
    <property type="molecule type" value="Genomic_DNA"/>
</dbReference>
<dbReference type="Proteomes" id="UP000264753">
    <property type="component" value="Unassembled WGS sequence"/>
</dbReference>
<feature type="transmembrane region" description="Helical" evidence="1">
    <location>
        <begin position="9"/>
        <end position="26"/>
    </location>
</feature>
<dbReference type="AlphaFoldDB" id="A0A358HNS6"/>
<dbReference type="Proteomes" id="UP000264179">
    <property type="component" value="Unassembled WGS sequence"/>
</dbReference>
<evidence type="ECO:0000259" key="2">
    <source>
        <dbReference type="Pfam" id="PF11127"/>
    </source>
</evidence>
<feature type="transmembrane region" description="Helical" evidence="1">
    <location>
        <begin position="38"/>
        <end position="59"/>
    </location>
</feature>
<accession>A0A358HNS6</accession>
<protein>
    <submittedName>
        <fullName evidence="3">DUF2892 domain-containing protein</fullName>
    </submittedName>
</protein>
<keyword evidence="1" id="KW-0472">Membrane</keyword>
<comment type="caution">
    <text evidence="3">The sequence shown here is derived from an EMBL/GenBank/DDBJ whole genome shotgun (WGS) entry which is preliminary data.</text>
</comment>
<gene>
    <name evidence="3" type="ORF">DEF21_02865</name>
    <name evidence="4" type="ORF">DHR80_05380</name>
</gene>
<organism evidence="3 6">
    <name type="scientific">Thalassospira lucentensis</name>
    <dbReference type="NCBI Taxonomy" id="168935"/>
    <lineage>
        <taxon>Bacteria</taxon>
        <taxon>Pseudomonadati</taxon>
        <taxon>Pseudomonadota</taxon>
        <taxon>Alphaproteobacteria</taxon>
        <taxon>Rhodospirillales</taxon>
        <taxon>Thalassospiraceae</taxon>
        <taxon>Thalassospira</taxon>
    </lineage>
</organism>
<feature type="domain" description="Inner membrane protein YgaP-like transmembrane" evidence="2">
    <location>
        <begin position="1"/>
        <end position="72"/>
    </location>
</feature>
<sequence length="74" mass="8110">MKNIGGLDRVFRIVLGLALLAVPFVMVKPDDAIVAFGAYGWLMVAAGVVMLVTAVFRFCPMYRVLGIRTCSTRM</sequence>
<keyword evidence="1" id="KW-1133">Transmembrane helix</keyword>
<evidence type="ECO:0000313" key="6">
    <source>
        <dbReference type="Proteomes" id="UP000264753"/>
    </source>
</evidence>
<dbReference type="Pfam" id="PF11127">
    <property type="entry name" value="YgaP-like_TM"/>
    <property type="match status" value="1"/>
</dbReference>
<proteinExistence type="predicted"/>
<evidence type="ECO:0000313" key="4">
    <source>
        <dbReference type="EMBL" id="HCW66643.1"/>
    </source>
</evidence>